<dbReference type="Pfam" id="PF01209">
    <property type="entry name" value="Ubie_methyltran"/>
    <property type="match status" value="1"/>
</dbReference>
<keyword evidence="7" id="KW-1185">Reference proteome</keyword>
<dbReference type="CDD" id="cd02440">
    <property type="entry name" value="AdoMet_MTases"/>
    <property type="match status" value="1"/>
</dbReference>
<dbReference type="HAMAP" id="MF_01813">
    <property type="entry name" value="MenG_UbiE_methyltr"/>
    <property type="match status" value="1"/>
</dbReference>
<dbReference type="Gene3D" id="3.40.50.150">
    <property type="entry name" value="Vaccinia Virus protein VP39"/>
    <property type="match status" value="1"/>
</dbReference>
<comment type="function">
    <text evidence="4">Methyltransferase required for the conversion of demethylmenaquinol (DMKH2) to menaquinol (MKH2).</text>
</comment>
<dbReference type="InterPro" id="IPR004033">
    <property type="entry name" value="UbiE/COQ5_MeTrFase"/>
</dbReference>
<dbReference type="PROSITE" id="PS51608">
    <property type="entry name" value="SAM_MT_UBIE"/>
    <property type="match status" value="1"/>
</dbReference>
<keyword evidence="1 4" id="KW-0489">Methyltransferase</keyword>
<comment type="pathway">
    <text evidence="4">Quinol/quinone metabolism; menaquinone biosynthesis; menaquinol from 1,4-dihydroxy-2-naphthoate: step 2/2.</text>
</comment>
<feature type="binding site" evidence="4">
    <location>
        <begin position="118"/>
        <end position="119"/>
    </location>
    <ligand>
        <name>S-adenosyl-L-methionine</name>
        <dbReference type="ChEBI" id="CHEBI:59789"/>
    </ligand>
</feature>
<dbReference type="GO" id="GO:0009234">
    <property type="term" value="P:menaquinone biosynthetic process"/>
    <property type="evidence" value="ECO:0007669"/>
    <property type="project" value="UniProtKB-UniRule"/>
</dbReference>
<reference evidence="5" key="3">
    <citation type="submission" date="2021-09" db="EMBL/GenBank/DDBJ databases">
        <authorList>
            <person name="Gilroy R."/>
        </authorList>
    </citation>
    <scope>NUCLEOTIDE SEQUENCE</scope>
    <source>
        <strain evidence="5">USAMLcec12-2067</strain>
    </source>
</reference>
<feature type="binding site" evidence="4">
    <location>
        <position position="69"/>
    </location>
    <ligand>
        <name>S-adenosyl-L-methionine</name>
        <dbReference type="ChEBI" id="CHEBI:59789"/>
    </ligand>
</feature>
<dbReference type="Proteomes" id="UP000236488">
    <property type="component" value="Unassembled WGS sequence"/>
</dbReference>
<comment type="catalytic activity">
    <reaction evidence="4">
        <text>a 2-demethylmenaquinol + S-adenosyl-L-methionine = a menaquinol + S-adenosyl-L-homocysteine + H(+)</text>
        <dbReference type="Rhea" id="RHEA:42640"/>
        <dbReference type="Rhea" id="RHEA-COMP:9539"/>
        <dbReference type="Rhea" id="RHEA-COMP:9563"/>
        <dbReference type="ChEBI" id="CHEBI:15378"/>
        <dbReference type="ChEBI" id="CHEBI:18151"/>
        <dbReference type="ChEBI" id="CHEBI:55437"/>
        <dbReference type="ChEBI" id="CHEBI:57856"/>
        <dbReference type="ChEBI" id="CHEBI:59789"/>
        <dbReference type="EC" id="2.1.1.163"/>
    </reaction>
</comment>
<dbReference type="GO" id="GO:0043770">
    <property type="term" value="F:demethylmenaquinone methyltransferase activity"/>
    <property type="evidence" value="ECO:0007669"/>
    <property type="project" value="UniProtKB-UniRule"/>
</dbReference>
<protein>
    <recommendedName>
        <fullName evidence="4">Demethylmenaquinone methyltransferase</fullName>
        <ecNumber evidence="4">2.1.1.163</ecNumber>
    </recommendedName>
</protein>
<gene>
    <name evidence="4" type="primary">menG</name>
    <name evidence="6" type="ORF">C2L80_08405</name>
    <name evidence="5" type="ORF">K8V16_11720</name>
</gene>
<keyword evidence="3 4" id="KW-0949">S-adenosyl-L-methionine</keyword>
<reference evidence="5" key="2">
    <citation type="journal article" date="2021" name="PeerJ">
        <title>Extensive microbial diversity within the chicken gut microbiome revealed by metagenomics and culture.</title>
        <authorList>
            <person name="Gilroy R."/>
            <person name="Ravi A."/>
            <person name="Getino M."/>
            <person name="Pursley I."/>
            <person name="Horton D.L."/>
            <person name="Alikhan N.F."/>
            <person name="Baker D."/>
            <person name="Gharbi K."/>
            <person name="Hall N."/>
            <person name="Watson M."/>
            <person name="Adriaenssens E.M."/>
            <person name="Foster-Nyarko E."/>
            <person name="Jarju S."/>
            <person name="Secka A."/>
            <person name="Antonio M."/>
            <person name="Oren A."/>
            <person name="Chaudhuri R.R."/>
            <person name="La Ragione R."/>
            <person name="Hildebrand F."/>
            <person name="Pallen M.J."/>
        </authorList>
    </citation>
    <scope>NUCLEOTIDE SEQUENCE</scope>
    <source>
        <strain evidence="5">USAMLcec12-2067</strain>
    </source>
</reference>
<dbReference type="GO" id="GO:0032259">
    <property type="term" value="P:methylation"/>
    <property type="evidence" value="ECO:0007669"/>
    <property type="project" value="UniProtKB-KW"/>
</dbReference>
<dbReference type="AlphaFoldDB" id="A0A2K2U486"/>
<organism evidence="6 7">
    <name type="scientific">Rubneribacter badeniensis</name>
    <dbReference type="NCBI Taxonomy" id="2070688"/>
    <lineage>
        <taxon>Bacteria</taxon>
        <taxon>Bacillati</taxon>
        <taxon>Actinomycetota</taxon>
        <taxon>Coriobacteriia</taxon>
        <taxon>Eggerthellales</taxon>
        <taxon>Eggerthellaceae</taxon>
        <taxon>Rubneribacter</taxon>
    </lineage>
</organism>
<comment type="caution">
    <text evidence="4">Lacks conserved residue(s) required for the propagation of feature annotation.</text>
</comment>
<sequence length="249" mass="27422">MSIDTATGKEAPADLSSERVKGIFSTIAKKYERFNAVSSFGAYRAWLAGMMRQAPIGEDANVLDIAGGTGDVTFATARAKRPRHIQCTDLVPEMLDVARAHYADGAAGEVPVDFEVVDAQDIPYPDASYDVVTMAYGIRNMPDRPRALAEMRRVLKPGGALVCLEFSTPPNYAWRALYHFYLKHLIPFWGGLITGDREGFVYLARSIKAFPDQQGLANLMEEAGFTNVTWKNYTGGIAAVHVARKPEER</sequence>
<evidence type="ECO:0000313" key="5">
    <source>
        <dbReference type="EMBL" id="HJH44446.1"/>
    </source>
</evidence>
<dbReference type="PANTHER" id="PTHR43591:SF24">
    <property type="entry name" value="2-METHOXY-6-POLYPRENYL-1,4-BENZOQUINOL METHYLASE, MITOCHONDRIAL"/>
    <property type="match status" value="1"/>
</dbReference>
<dbReference type="EMBL" id="DYZL01000238">
    <property type="protein sequence ID" value="HJH44446.1"/>
    <property type="molecule type" value="Genomic_DNA"/>
</dbReference>
<accession>A0A2K2U486</accession>
<comment type="similarity">
    <text evidence="4">Belongs to the class I-like SAM-binding methyltransferase superfamily. MenG/UbiE family.</text>
</comment>
<dbReference type="SUPFAM" id="SSF53335">
    <property type="entry name" value="S-adenosyl-L-methionine-dependent methyltransferases"/>
    <property type="match status" value="1"/>
</dbReference>
<evidence type="ECO:0000256" key="4">
    <source>
        <dbReference type="HAMAP-Rule" id="MF_01813"/>
    </source>
</evidence>
<dbReference type="UniPathway" id="UPA00079">
    <property type="reaction ID" value="UER00169"/>
</dbReference>
<comment type="caution">
    <text evidence="6">The sequence shown here is derived from an EMBL/GenBank/DDBJ whole genome shotgun (WGS) entry which is preliminary data.</text>
</comment>
<keyword evidence="2 4" id="KW-0808">Transferase</keyword>
<dbReference type="Proteomes" id="UP000789325">
    <property type="component" value="Unassembled WGS sequence"/>
</dbReference>
<evidence type="ECO:0000313" key="6">
    <source>
        <dbReference type="EMBL" id="PNV65084.1"/>
    </source>
</evidence>
<dbReference type="NCBIfam" id="TIGR01934">
    <property type="entry name" value="MenG_MenH_UbiE"/>
    <property type="match status" value="1"/>
</dbReference>
<dbReference type="EC" id="2.1.1.163" evidence="4"/>
<dbReference type="InterPro" id="IPR023576">
    <property type="entry name" value="UbiE/COQ5_MeTrFase_CS"/>
</dbReference>
<dbReference type="EMBL" id="PPEL01000048">
    <property type="protein sequence ID" value="PNV65084.1"/>
    <property type="molecule type" value="Genomic_DNA"/>
</dbReference>
<evidence type="ECO:0000256" key="1">
    <source>
        <dbReference type="ARBA" id="ARBA00022603"/>
    </source>
</evidence>
<dbReference type="RefSeq" id="WP_092197521.1">
    <property type="nucleotide sequence ID" value="NZ_PPEL01000048.1"/>
</dbReference>
<dbReference type="PANTHER" id="PTHR43591">
    <property type="entry name" value="METHYLTRANSFERASE"/>
    <property type="match status" value="1"/>
</dbReference>
<proteinExistence type="inferred from homology"/>
<name>A0A2K2U486_9ACTN</name>
<evidence type="ECO:0000256" key="3">
    <source>
        <dbReference type="ARBA" id="ARBA00022691"/>
    </source>
</evidence>
<dbReference type="PROSITE" id="PS01184">
    <property type="entry name" value="UBIE_2"/>
    <property type="match status" value="1"/>
</dbReference>
<feature type="binding site" evidence="4">
    <location>
        <position position="89"/>
    </location>
    <ligand>
        <name>S-adenosyl-L-methionine</name>
        <dbReference type="ChEBI" id="CHEBI:59789"/>
    </ligand>
</feature>
<keyword evidence="4" id="KW-0474">Menaquinone biosynthesis</keyword>
<reference evidence="6 7" key="1">
    <citation type="journal article" date="2018" name="Int. J. Syst. Evol. Microbiol.">
        <title>Rubneribacter badeniensis gen. nov., sp. nov. and Enteroscipio rubneri gen. nov., sp. nov., new members of the Eggerthellaceae isolated from human faeces.</title>
        <authorList>
            <person name="Danylec N."/>
            <person name="Gobl A."/>
            <person name="Stoll D.A."/>
            <person name="Hetzer B."/>
            <person name="Kulling S.E."/>
            <person name="Huch M."/>
        </authorList>
    </citation>
    <scope>NUCLEOTIDE SEQUENCE [LARGE SCALE GENOMIC DNA]</scope>
    <source>
        <strain evidence="6 7">ResAG-85</strain>
    </source>
</reference>
<evidence type="ECO:0000256" key="2">
    <source>
        <dbReference type="ARBA" id="ARBA00022679"/>
    </source>
</evidence>
<evidence type="ECO:0000313" key="7">
    <source>
        <dbReference type="Proteomes" id="UP000236488"/>
    </source>
</evidence>
<dbReference type="InterPro" id="IPR029063">
    <property type="entry name" value="SAM-dependent_MTases_sf"/>
</dbReference>